<dbReference type="KEGG" id="lpil:LIP_0947"/>
<dbReference type="PANTHER" id="PTHR23514">
    <property type="entry name" value="BYPASS OF STOP CODON PROTEIN 6"/>
    <property type="match status" value="1"/>
</dbReference>
<evidence type="ECO:0000256" key="6">
    <source>
        <dbReference type="ARBA" id="ARBA00023136"/>
    </source>
</evidence>
<comment type="subcellular location">
    <subcellularLocation>
        <location evidence="1">Cell membrane</location>
        <topology evidence="1">Multi-pass membrane protein</topology>
    </subcellularLocation>
</comment>
<keyword evidence="5 8" id="KW-1133">Transmembrane helix</keyword>
<keyword evidence="3" id="KW-0813">Transport</keyword>
<dbReference type="SUPFAM" id="SSF103473">
    <property type="entry name" value="MFS general substrate transporter"/>
    <property type="match status" value="1"/>
</dbReference>
<dbReference type="Pfam" id="PF07690">
    <property type="entry name" value="MFS_1"/>
    <property type="match status" value="1"/>
</dbReference>
<keyword evidence="6 8" id="KW-0472">Membrane</keyword>
<evidence type="ECO:0000313" key="9">
    <source>
        <dbReference type="EMBL" id="BAS26804.1"/>
    </source>
</evidence>
<feature type="region of interest" description="Disordered" evidence="7">
    <location>
        <begin position="189"/>
        <end position="219"/>
    </location>
</feature>
<keyword evidence="10" id="KW-1185">Reference proteome</keyword>
<feature type="transmembrane region" description="Helical" evidence="8">
    <location>
        <begin position="70"/>
        <end position="88"/>
    </location>
</feature>
<evidence type="ECO:0000313" key="10">
    <source>
        <dbReference type="Proteomes" id="UP000065807"/>
    </source>
</evidence>
<evidence type="ECO:0000256" key="3">
    <source>
        <dbReference type="ARBA" id="ARBA00022448"/>
    </source>
</evidence>
<feature type="transmembrane region" description="Helical" evidence="8">
    <location>
        <begin position="94"/>
        <end position="116"/>
    </location>
</feature>
<evidence type="ECO:0000256" key="5">
    <source>
        <dbReference type="ARBA" id="ARBA00022989"/>
    </source>
</evidence>
<name>A0A0K2SIZ7_LIMPI</name>
<dbReference type="EMBL" id="AP014924">
    <property type="protein sequence ID" value="BAS26804.1"/>
    <property type="molecule type" value="Genomic_DNA"/>
</dbReference>
<dbReference type="STRING" id="1555112.LIP_0947"/>
<dbReference type="InterPro" id="IPR036259">
    <property type="entry name" value="MFS_trans_sf"/>
</dbReference>
<proteinExistence type="inferred from homology"/>
<dbReference type="AlphaFoldDB" id="A0A0K2SIZ7"/>
<evidence type="ECO:0000256" key="8">
    <source>
        <dbReference type="SAM" id="Phobius"/>
    </source>
</evidence>
<dbReference type="PATRIC" id="fig|1555112.3.peg.986"/>
<evidence type="ECO:0000256" key="4">
    <source>
        <dbReference type="ARBA" id="ARBA00022692"/>
    </source>
</evidence>
<sequence>MATLFLALIYATFISLGLPDSLLGVSWPVMQPGLGVPYSFAGIISMIVSGGTIVASFFSGPIIRRFGTGNTTRVSVAMTAIALCGFSLSPSFGWLLLMAIPLGLGGGAVDAALNHFVATHYKANHMNWLHCFWGVGAMSGPLIMSRFIVEGGNWRGGYLTVGIIQGCLVALLLASLPLWRWTERETSSARPALAPAGQQQPTRNAGRDNGRHAQDGNAILDDGGSAEKGNAGLLSVLKLPGVWPVLVAFFSYCGAEATMGLWGSSFLVKARGLDASTAAFWVSLFFGSLTVGRLISGFAAMRTSNASLIRAGLLLILAGAGLMLLPMPGPFSPVGFLLVGLGCAPIYPSMLHETPRRFSADWAPMLMAYRWGSHIQALPFCPRHSGSSPPAGTWLSSPQ</sequence>
<evidence type="ECO:0000256" key="7">
    <source>
        <dbReference type="SAM" id="MobiDB-lite"/>
    </source>
</evidence>
<reference evidence="10" key="2">
    <citation type="journal article" date="2016" name="Int. J. Syst. Evol. Microbiol.">
        <title>Complete genome sequence and cell structure of Limnochorda pilosa, a Gram-negative spore-former within the phylum Firmicutes.</title>
        <authorList>
            <person name="Watanabe M."/>
            <person name="Kojima H."/>
            <person name="Fukui M."/>
        </authorList>
    </citation>
    <scope>NUCLEOTIDE SEQUENCE [LARGE SCALE GENOMIC DNA]</scope>
    <source>
        <strain evidence="10">HC45</strain>
    </source>
</reference>
<feature type="transmembrane region" description="Helical" evidence="8">
    <location>
        <begin position="307"/>
        <end position="325"/>
    </location>
</feature>
<comment type="similarity">
    <text evidence="2">Belongs to the major facilitator superfamily.</text>
</comment>
<evidence type="ECO:0000256" key="1">
    <source>
        <dbReference type="ARBA" id="ARBA00004651"/>
    </source>
</evidence>
<dbReference type="GO" id="GO:0005886">
    <property type="term" value="C:plasma membrane"/>
    <property type="evidence" value="ECO:0007669"/>
    <property type="project" value="UniProtKB-SubCell"/>
</dbReference>
<evidence type="ECO:0000256" key="2">
    <source>
        <dbReference type="ARBA" id="ARBA00008335"/>
    </source>
</evidence>
<reference evidence="10" key="1">
    <citation type="submission" date="2015-07" db="EMBL/GenBank/DDBJ databases">
        <title>Complete genome sequence and phylogenetic analysis of Limnochorda pilosa.</title>
        <authorList>
            <person name="Watanabe M."/>
            <person name="Kojima H."/>
            <person name="Fukui M."/>
        </authorList>
    </citation>
    <scope>NUCLEOTIDE SEQUENCE [LARGE SCALE GENOMIC DNA]</scope>
    <source>
        <strain evidence="10">HC45</strain>
    </source>
</reference>
<dbReference type="InterPro" id="IPR051788">
    <property type="entry name" value="MFS_Transporter"/>
</dbReference>
<feature type="transmembrane region" description="Helical" evidence="8">
    <location>
        <begin position="35"/>
        <end position="58"/>
    </location>
</feature>
<keyword evidence="4 8" id="KW-0812">Transmembrane</keyword>
<feature type="transmembrane region" description="Helical" evidence="8">
    <location>
        <begin position="331"/>
        <end position="348"/>
    </location>
</feature>
<dbReference type="InterPro" id="IPR011701">
    <property type="entry name" value="MFS"/>
</dbReference>
<dbReference type="PANTHER" id="PTHR23514:SF3">
    <property type="entry name" value="BYPASS OF STOP CODON PROTEIN 6"/>
    <property type="match status" value="1"/>
</dbReference>
<feature type="transmembrane region" description="Helical" evidence="8">
    <location>
        <begin position="155"/>
        <end position="179"/>
    </location>
</feature>
<dbReference type="Gene3D" id="1.20.1250.20">
    <property type="entry name" value="MFS general substrate transporter like domains"/>
    <property type="match status" value="1"/>
</dbReference>
<organism evidence="9 10">
    <name type="scientific">Limnochorda pilosa</name>
    <dbReference type="NCBI Taxonomy" id="1555112"/>
    <lineage>
        <taxon>Bacteria</taxon>
        <taxon>Bacillati</taxon>
        <taxon>Bacillota</taxon>
        <taxon>Limnochordia</taxon>
        <taxon>Limnochordales</taxon>
        <taxon>Limnochordaceae</taxon>
        <taxon>Limnochorda</taxon>
    </lineage>
</organism>
<dbReference type="GO" id="GO:0022857">
    <property type="term" value="F:transmembrane transporter activity"/>
    <property type="evidence" value="ECO:0007669"/>
    <property type="project" value="InterPro"/>
</dbReference>
<dbReference type="RefSeq" id="WP_198409719.1">
    <property type="nucleotide sequence ID" value="NZ_AP014924.1"/>
</dbReference>
<feature type="compositionally biased region" description="Basic and acidic residues" evidence="7">
    <location>
        <begin position="205"/>
        <end position="214"/>
    </location>
</feature>
<feature type="transmembrane region" description="Helical" evidence="8">
    <location>
        <begin position="275"/>
        <end position="295"/>
    </location>
</feature>
<feature type="transmembrane region" description="Helical" evidence="8">
    <location>
        <begin position="128"/>
        <end position="149"/>
    </location>
</feature>
<gene>
    <name evidence="9" type="ORF">LIP_0947</name>
</gene>
<dbReference type="Proteomes" id="UP000065807">
    <property type="component" value="Chromosome"/>
</dbReference>
<accession>A0A0K2SIZ7</accession>
<feature type="transmembrane region" description="Helical" evidence="8">
    <location>
        <begin position="242"/>
        <end position="263"/>
    </location>
</feature>
<protein>
    <submittedName>
        <fullName evidence="9">MFS transporter</fullName>
    </submittedName>
</protein>